<dbReference type="OrthoDB" id="1933443at2759"/>
<dbReference type="EMBL" id="LFYR01000972">
    <property type="protein sequence ID" value="KMZ66545.1"/>
    <property type="molecule type" value="Genomic_DNA"/>
</dbReference>
<dbReference type="PANTHER" id="PTHR48019">
    <property type="entry name" value="SERUM RESPONSE FACTOR HOMOLOG"/>
    <property type="match status" value="1"/>
</dbReference>
<reference evidence="9" key="1">
    <citation type="journal article" date="2016" name="Nature">
        <title>The genome of the seagrass Zostera marina reveals angiosperm adaptation to the sea.</title>
        <authorList>
            <person name="Olsen J.L."/>
            <person name="Rouze P."/>
            <person name="Verhelst B."/>
            <person name="Lin Y.-C."/>
            <person name="Bayer T."/>
            <person name="Collen J."/>
            <person name="Dattolo E."/>
            <person name="De Paoli E."/>
            <person name="Dittami S."/>
            <person name="Maumus F."/>
            <person name="Michel G."/>
            <person name="Kersting A."/>
            <person name="Lauritano C."/>
            <person name="Lohaus R."/>
            <person name="Toepel M."/>
            <person name="Tonon T."/>
            <person name="Vanneste K."/>
            <person name="Amirebrahimi M."/>
            <person name="Brakel J."/>
            <person name="Bostroem C."/>
            <person name="Chovatia M."/>
            <person name="Grimwood J."/>
            <person name="Jenkins J.W."/>
            <person name="Jueterbock A."/>
            <person name="Mraz A."/>
            <person name="Stam W.T."/>
            <person name="Tice H."/>
            <person name="Bornberg-Bauer E."/>
            <person name="Green P.J."/>
            <person name="Pearson G.A."/>
            <person name="Procaccini G."/>
            <person name="Duarte C.M."/>
            <person name="Schmutz J."/>
            <person name="Reusch T.B.H."/>
            <person name="Van de Peer Y."/>
        </authorList>
    </citation>
    <scope>NUCLEOTIDE SEQUENCE [LARGE SCALE GENOMIC DNA]</scope>
    <source>
        <strain evidence="9">cv. Finnish</strain>
    </source>
</reference>
<evidence type="ECO:0000256" key="6">
    <source>
        <dbReference type="SAM" id="MobiDB-lite"/>
    </source>
</evidence>
<dbReference type="AlphaFoldDB" id="A0A0K9PE89"/>
<keyword evidence="2" id="KW-0805">Transcription regulation</keyword>
<evidence type="ECO:0000256" key="4">
    <source>
        <dbReference type="ARBA" id="ARBA00023163"/>
    </source>
</evidence>
<accession>A0A0K9PE89</accession>
<dbReference type="GO" id="GO:0000981">
    <property type="term" value="F:DNA-binding transcription factor activity, RNA polymerase II-specific"/>
    <property type="evidence" value="ECO:0000318"/>
    <property type="project" value="GO_Central"/>
</dbReference>
<dbReference type="Proteomes" id="UP000036987">
    <property type="component" value="Unassembled WGS sequence"/>
</dbReference>
<dbReference type="GO" id="GO:0046983">
    <property type="term" value="F:protein dimerization activity"/>
    <property type="evidence" value="ECO:0007669"/>
    <property type="project" value="InterPro"/>
</dbReference>
<dbReference type="Gene3D" id="3.40.1810.10">
    <property type="entry name" value="Transcription factor, MADS-box"/>
    <property type="match status" value="1"/>
</dbReference>
<dbReference type="GO" id="GO:0006357">
    <property type="term" value="P:regulation of transcription by RNA polymerase II"/>
    <property type="evidence" value="ECO:0000318"/>
    <property type="project" value="GO_Central"/>
</dbReference>
<keyword evidence="9" id="KW-1185">Reference proteome</keyword>
<dbReference type="SUPFAM" id="SSF55455">
    <property type="entry name" value="SRF-like"/>
    <property type="match status" value="1"/>
</dbReference>
<dbReference type="InterPro" id="IPR050142">
    <property type="entry name" value="MADS-box/MEF2_TF"/>
</dbReference>
<gene>
    <name evidence="8" type="ORF">ZOSMA_296G00130</name>
</gene>
<evidence type="ECO:0000256" key="5">
    <source>
        <dbReference type="ARBA" id="ARBA00023242"/>
    </source>
</evidence>
<evidence type="ECO:0000256" key="1">
    <source>
        <dbReference type="ARBA" id="ARBA00004123"/>
    </source>
</evidence>
<evidence type="ECO:0000259" key="7">
    <source>
        <dbReference type="PROSITE" id="PS50066"/>
    </source>
</evidence>
<dbReference type="GO" id="GO:0005634">
    <property type="term" value="C:nucleus"/>
    <property type="evidence" value="ECO:0007669"/>
    <property type="project" value="UniProtKB-SubCell"/>
</dbReference>
<protein>
    <recommendedName>
        <fullName evidence="7">MADS-box domain-containing protein</fullName>
    </recommendedName>
</protein>
<dbReference type="GO" id="GO:0000978">
    <property type="term" value="F:RNA polymerase II cis-regulatory region sequence-specific DNA binding"/>
    <property type="evidence" value="ECO:0000318"/>
    <property type="project" value="GO_Central"/>
</dbReference>
<keyword evidence="4" id="KW-0804">Transcription</keyword>
<proteinExistence type="predicted"/>
<comment type="caution">
    <text evidence="8">The sequence shown here is derived from an EMBL/GenBank/DDBJ whole genome shotgun (WGS) entry which is preliminary data.</text>
</comment>
<sequence>MGRAKLKIKRLENAGGRHVTFSKRKTGIIKKAKELSILCDIDLALLMFSPAEKAILCLGENSTIDQVLHKFSQQTPQERAKSFWVKPESVEKLEHIIGIEDYLKHALNDLDAQKEMCDRINFANMEGSSSNRFQGGMQSMHMAAQPPMPWIQNNTQHTMLNAQHTNKLPNVISHNFPLAAQNDTHVPRPVQNNTPLDHKDTSRYYIYPTNMEGSSSNQFQGGMQSMHMATQPPMPWIQNNAQHTILNVQHTMQLPNVTNHNFPLAAQNDTHVPRPMQNNTPLDHKDTSRYNIDPANMKGSSSNLFQGGMQSIHMAAQPPMSCIQNNAQHTMINAQHTMLLPNVTNHNFPLIAQNDTHVPRPMQNNTPRPMQNNTPLDHKDTSRYNIDPVNFSDFFEINTQDYQLDDSSQDETAVMNLNEMDHHHRSMNMQQQLGGSQHSYQPSSSFNMNTQ</sequence>
<dbReference type="InterPro" id="IPR036879">
    <property type="entry name" value="TF_MADSbox_sf"/>
</dbReference>
<dbReference type="InterPro" id="IPR002100">
    <property type="entry name" value="TF_MADSbox"/>
</dbReference>
<evidence type="ECO:0000313" key="9">
    <source>
        <dbReference type="Proteomes" id="UP000036987"/>
    </source>
</evidence>
<dbReference type="SMART" id="SM00432">
    <property type="entry name" value="MADS"/>
    <property type="match status" value="1"/>
</dbReference>
<keyword evidence="3" id="KW-0238">DNA-binding</keyword>
<organism evidence="8 9">
    <name type="scientific">Zostera marina</name>
    <name type="common">Eelgrass</name>
    <dbReference type="NCBI Taxonomy" id="29655"/>
    <lineage>
        <taxon>Eukaryota</taxon>
        <taxon>Viridiplantae</taxon>
        <taxon>Streptophyta</taxon>
        <taxon>Embryophyta</taxon>
        <taxon>Tracheophyta</taxon>
        <taxon>Spermatophyta</taxon>
        <taxon>Magnoliopsida</taxon>
        <taxon>Liliopsida</taxon>
        <taxon>Zosteraceae</taxon>
        <taxon>Zostera</taxon>
    </lineage>
</organism>
<comment type="subcellular location">
    <subcellularLocation>
        <location evidence="1">Nucleus</location>
    </subcellularLocation>
</comment>
<evidence type="ECO:0000256" key="3">
    <source>
        <dbReference type="ARBA" id="ARBA00023125"/>
    </source>
</evidence>
<dbReference type="Pfam" id="PF00319">
    <property type="entry name" value="SRF-TF"/>
    <property type="match status" value="1"/>
</dbReference>
<evidence type="ECO:0000256" key="2">
    <source>
        <dbReference type="ARBA" id="ARBA00023015"/>
    </source>
</evidence>
<dbReference type="PROSITE" id="PS50066">
    <property type="entry name" value="MADS_BOX_2"/>
    <property type="match status" value="1"/>
</dbReference>
<feature type="domain" description="MADS-box" evidence="7">
    <location>
        <begin position="1"/>
        <end position="53"/>
    </location>
</feature>
<name>A0A0K9PE89_ZOSMR</name>
<feature type="region of interest" description="Disordered" evidence="6">
    <location>
        <begin position="429"/>
        <end position="451"/>
    </location>
</feature>
<keyword evidence="5" id="KW-0539">Nucleus</keyword>
<dbReference type="STRING" id="29655.A0A0K9PE89"/>
<evidence type="ECO:0000313" key="8">
    <source>
        <dbReference type="EMBL" id="KMZ66545.1"/>
    </source>
</evidence>
<dbReference type="PRINTS" id="PR00404">
    <property type="entry name" value="MADSDOMAIN"/>
</dbReference>